<proteinExistence type="predicted"/>
<keyword evidence="2 3" id="KW-0472">Membrane</keyword>
<keyword evidence="7" id="KW-1185">Reference proteome</keyword>
<dbReference type="Gene3D" id="3.30.1330.60">
    <property type="entry name" value="OmpA-like domain"/>
    <property type="match status" value="1"/>
</dbReference>
<dbReference type="InterPro" id="IPR006665">
    <property type="entry name" value="OmpA-like"/>
</dbReference>
<sequence length="318" mass="35953">MQVKFFCPRPILQTITIFQGWAVSRHVRFSHWLGVLAMLALTGMPAYAVTFSAPMDNSVWRLEASVFECRLSHAIPNYGEAVFSHRAGERVSFYLDSWHRPMRKGRAEMTSEPPPWRIGAAVQELGSVPVSGGRQAVALQGPLPSSMLAQLYGGMQPTLHRLAWYDSKQPVAVELSPVNFQPVYQQYVGCLSQLLPVNFDQIQRSTVLFDTGKSQLRDDALETLTNIVIYVKADPTVSTIYIDGHTDNRGRRLANRELSKERAEAVRDYLQKRGLPTDMILLRFHGERYPVASNSTATNRARNRRVTIRLDKEESFDS</sequence>
<dbReference type="Pfam" id="PF18393">
    <property type="entry name" value="MotY_N"/>
    <property type="match status" value="1"/>
</dbReference>
<keyword evidence="4" id="KW-0812">Transmembrane</keyword>
<organism evidence="6 7">
    <name type="scientific">Aestuariirhabdus litorea</name>
    <dbReference type="NCBI Taxonomy" id="2528527"/>
    <lineage>
        <taxon>Bacteria</taxon>
        <taxon>Pseudomonadati</taxon>
        <taxon>Pseudomonadota</taxon>
        <taxon>Gammaproteobacteria</taxon>
        <taxon>Oceanospirillales</taxon>
        <taxon>Aestuariirhabdaceae</taxon>
        <taxon>Aestuariirhabdus</taxon>
    </lineage>
</organism>
<dbReference type="CDD" id="cd07185">
    <property type="entry name" value="OmpA_C-like"/>
    <property type="match status" value="1"/>
</dbReference>
<accession>A0A3P3VTR1</accession>
<evidence type="ECO:0000256" key="4">
    <source>
        <dbReference type="SAM" id="Phobius"/>
    </source>
</evidence>
<evidence type="ECO:0000313" key="7">
    <source>
        <dbReference type="Proteomes" id="UP000280792"/>
    </source>
</evidence>
<feature type="transmembrane region" description="Helical" evidence="4">
    <location>
        <begin position="29"/>
        <end position="51"/>
    </location>
</feature>
<feature type="domain" description="OmpA-like" evidence="5">
    <location>
        <begin position="197"/>
        <end position="314"/>
    </location>
</feature>
<dbReference type="PRINTS" id="PR01023">
    <property type="entry name" value="NAFLGMOTY"/>
</dbReference>
<name>A0A3P3VTR1_9GAMM</name>
<evidence type="ECO:0000256" key="1">
    <source>
        <dbReference type="ARBA" id="ARBA00004442"/>
    </source>
</evidence>
<dbReference type="InterPro" id="IPR036737">
    <property type="entry name" value="OmpA-like_sf"/>
</dbReference>
<dbReference type="Proteomes" id="UP000280792">
    <property type="component" value="Unassembled WGS sequence"/>
</dbReference>
<dbReference type="GO" id="GO:0009279">
    <property type="term" value="C:cell outer membrane"/>
    <property type="evidence" value="ECO:0007669"/>
    <property type="project" value="UniProtKB-SubCell"/>
</dbReference>
<evidence type="ECO:0000313" key="6">
    <source>
        <dbReference type="EMBL" id="RRJ84143.1"/>
    </source>
</evidence>
<dbReference type="InterPro" id="IPR050330">
    <property type="entry name" value="Bact_OuterMem_StrucFunc"/>
</dbReference>
<dbReference type="PROSITE" id="PS51123">
    <property type="entry name" value="OMPA_2"/>
    <property type="match status" value="1"/>
</dbReference>
<dbReference type="PANTHER" id="PTHR30329">
    <property type="entry name" value="STATOR ELEMENT OF FLAGELLAR MOTOR COMPLEX"/>
    <property type="match status" value="1"/>
</dbReference>
<dbReference type="SUPFAM" id="SSF103088">
    <property type="entry name" value="OmpA-like"/>
    <property type="match status" value="1"/>
</dbReference>
<reference evidence="6 7" key="2">
    <citation type="submission" date="2018-12" db="EMBL/GenBank/DDBJ databases">
        <title>Simiduia agarivorans gen. nov., sp. nov., a marine, agarolytic bacterium isolated from shallow coastal water from Keelung, Taiwan.</title>
        <authorList>
            <person name="Shieh W.Y."/>
        </authorList>
    </citation>
    <scope>NUCLEOTIDE SEQUENCE [LARGE SCALE GENOMIC DNA]</scope>
    <source>
        <strain evidence="6 7">GTF-13</strain>
    </source>
</reference>
<evidence type="ECO:0000256" key="3">
    <source>
        <dbReference type="PROSITE-ProRule" id="PRU00473"/>
    </source>
</evidence>
<keyword evidence="4" id="KW-1133">Transmembrane helix</keyword>
<evidence type="ECO:0000256" key="2">
    <source>
        <dbReference type="ARBA" id="ARBA00023136"/>
    </source>
</evidence>
<dbReference type="InterPro" id="IPR006664">
    <property type="entry name" value="OMP_bac"/>
</dbReference>
<dbReference type="EMBL" id="QWEZ01000001">
    <property type="protein sequence ID" value="RRJ84143.1"/>
    <property type="molecule type" value="Genomic_DNA"/>
</dbReference>
<comment type="subcellular location">
    <subcellularLocation>
        <location evidence="1">Cell outer membrane</location>
    </subcellularLocation>
</comment>
<dbReference type="AlphaFoldDB" id="A0A3P3VTR1"/>
<dbReference type="PANTHER" id="PTHR30329:SF17">
    <property type="entry name" value="LIPOPROTEIN YFIB-RELATED"/>
    <property type="match status" value="1"/>
</dbReference>
<dbReference type="InterPro" id="IPR041544">
    <property type="entry name" value="MotY_N"/>
</dbReference>
<dbReference type="PRINTS" id="PR01021">
    <property type="entry name" value="OMPADOMAIN"/>
</dbReference>
<reference evidence="6 7" key="1">
    <citation type="submission" date="2018-08" db="EMBL/GenBank/DDBJ databases">
        <authorList>
            <person name="Khan S.A."/>
        </authorList>
    </citation>
    <scope>NUCLEOTIDE SEQUENCE [LARGE SCALE GENOMIC DNA]</scope>
    <source>
        <strain evidence="6 7">GTF-13</strain>
    </source>
</reference>
<protein>
    <submittedName>
        <fullName evidence="6">OmpA family protein</fullName>
    </submittedName>
</protein>
<dbReference type="Gene3D" id="2.60.40.2540">
    <property type="match status" value="1"/>
</dbReference>
<evidence type="ECO:0000259" key="5">
    <source>
        <dbReference type="PROSITE" id="PS51123"/>
    </source>
</evidence>
<gene>
    <name evidence="6" type="ORF">D0544_03215</name>
</gene>
<comment type="caution">
    <text evidence="6">The sequence shown here is derived from an EMBL/GenBank/DDBJ whole genome shotgun (WGS) entry which is preliminary data.</text>
</comment>
<dbReference type="Pfam" id="PF00691">
    <property type="entry name" value="OmpA"/>
    <property type="match status" value="1"/>
</dbReference>